<dbReference type="Pfam" id="PF14264">
    <property type="entry name" value="Glucos_trans_II"/>
    <property type="match status" value="1"/>
</dbReference>
<evidence type="ECO:0000313" key="2">
    <source>
        <dbReference type="EMBL" id="MDC9621062.1"/>
    </source>
</evidence>
<feature type="transmembrane region" description="Helical" evidence="1">
    <location>
        <begin position="305"/>
        <end position="325"/>
    </location>
</feature>
<organism evidence="2 3">
    <name type="scientific">Xenorhabdus aichiensis</name>
    <dbReference type="NCBI Taxonomy" id="3025874"/>
    <lineage>
        <taxon>Bacteria</taxon>
        <taxon>Pseudomonadati</taxon>
        <taxon>Pseudomonadota</taxon>
        <taxon>Gammaproteobacteria</taxon>
        <taxon>Enterobacterales</taxon>
        <taxon>Morganellaceae</taxon>
        <taxon>Xenorhabdus</taxon>
    </lineage>
</organism>
<dbReference type="Proteomes" id="UP001214757">
    <property type="component" value="Unassembled WGS sequence"/>
</dbReference>
<feature type="transmembrane region" description="Helical" evidence="1">
    <location>
        <begin position="73"/>
        <end position="91"/>
    </location>
</feature>
<feature type="transmembrane region" description="Helical" evidence="1">
    <location>
        <begin position="279"/>
        <end position="299"/>
    </location>
</feature>
<feature type="transmembrane region" description="Helical" evidence="1">
    <location>
        <begin position="12"/>
        <end position="29"/>
    </location>
</feature>
<keyword evidence="3" id="KW-1185">Reference proteome</keyword>
<dbReference type="InterPro" id="IPR025686">
    <property type="entry name" value="Glucos_trans_II"/>
</dbReference>
<gene>
    <name evidence="2" type="ORF">PSI22_05315</name>
</gene>
<keyword evidence="1" id="KW-0472">Membrane</keyword>
<feature type="transmembrane region" description="Helical" evidence="1">
    <location>
        <begin position="118"/>
        <end position="136"/>
    </location>
</feature>
<dbReference type="RefSeq" id="WP_273578872.1">
    <property type="nucleotide sequence ID" value="NZ_JAQRFO010000007.1"/>
</dbReference>
<dbReference type="EMBL" id="JAQRFO010000007">
    <property type="protein sequence ID" value="MDC9621062.1"/>
    <property type="molecule type" value="Genomic_DNA"/>
</dbReference>
<name>A0ABT5M0I4_9GAMM</name>
<evidence type="ECO:0000313" key="3">
    <source>
        <dbReference type="Proteomes" id="UP001214757"/>
    </source>
</evidence>
<keyword evidence="1" id="KW-1133">Transmembrane helix</keyword>
<accession>A0ABT5M0I4</accession>
<keyword evidence="1" id="KW-0812">Transmembrane</keyword>
<feature type="transmembrane region" description="Helical" evidence="1">
    <location>
        <begin position="245"/>
        <end position="267"/>
    </location>
</feature>
<reference evidence="2 3" key="1">
    <citation type="submission" date="2023-02" db="EMBL/GenBank/DDBJ databases">
        <title>Entomopathogenic bacteria.</title>
        <authorList>
            <person name="Machado R.A."/>
        </authorList>
    </citation>
    <scope>NUCLEOTIDE SEQUENCE [LARGE SCALE GENOMIC DNA]</scope>
    <source>
        <strain evidence="2 3">XENO-7</strain>
    </source>
</reference>
<feature type="transmembrane region" description="Helical" evidence="1">
    <location>
        <begin position="195"/>
        <end position="214"/>
    </location>
</feature>
<comment type="caution">
    <text evidence="2">The sequence shown here is derived from an EMBL/GenBank/DDBJ whole genome shotgun (WGS) entry which is preliminary data.</text>
</comment>
<evidence type="ECO:0000256" key="1">
    <source>
        <dbReference type="SAM" id="Phobius"/>
    </source>
</evidence>
<protein>
    <submittedName>
        <fullName evidence="2">Glucosyltransferase domain-containing protein</fullName>
    </submittedName>
</protein>
<proteinExistence type="predicted"/>
<feature type="transmembrane region" description="Helical" evidence="1">
    <location>
        <begin position="332"/>
        <end position="351"/>
    </location>
</feature>
<sequence>MNSFISNCKNSSIILCLYMVPIFLFGTYYRDDNGRVVSQYFDWDLDGRPLTNLIIKLLNFDGRLTDIAPMSQILAIIISAISCGVICTYIVKSNKIAVVISSSLLFLSPFYIQNLLYHFDVVTMALSILFATLPFIINERAKLYVHCIVSMLSVMCLLTTYQASLPVFYALILLSYLCNSSSGITNIARVISGGLSLFIYYFIVSPFYVGGGYAKYRAESISISSDSIISSIKLNFSNLYDTLTILINHEFAIIFSVIIILLVIKLIRFIFLSKIKKTNVLFFLFFSLSFISSFIIFFLLKKPVYEPRIMIGVNALIMLICILVTTESNNKYINLLASISIIPPVLLFFSISTNYINASKAYVEYEKDVIRSMYYDYRNLNIDSPVYVYGYLQPPYITDQILQKIPFLKGIVGSRIGSLTNYMSKIFPLFEFKGYYDDIPSSINCIDIVKNYNGTYSIIKFNDGILYHLGKIECN</sequence>